<keyword evidence="3" id="KW-1185">Reference proteome</keyword>
<feature type="transmembrane region" description="Helical" evidence="1">
    <location>
        <begin position="15"/>
        <end position="45"/>
    </location>
</feature>
<evidence type="ECO:0000256" key="1">
    <source>
        <dbReference type="SAM" id="Phobius"/>
    </source>
</evidence>
<keyword evidence="1" id="KW-1133">Transmembrane helix</keyword>
<reference evidence="2 3" key="1">
    <citation type="submission" date="2014-04" db="EMBL/GenBank/DDBJ databases">
        <title>Genome assembly of Hyalangium minutum DSM 14724.</title>
        <authorList>
            <person name="Sharma G."/>
            <person name="Subramanian S."/>
        </authorList>
    </citation>
    <scope>NUCLEOTIDE SEQUENCE [LARGE SCALE GENOMIC DNA]</scope>
    <source>
        <strain evidence="2 3">DSM 14724</strain>
    </source>
</reference>
<name>A0A085WW12_9BACT</name>
<keyword evidence="1" id="KW-0812">Transmembrane</keyword>
<organism evidence="2 3">
    <name type="scientific">Hyalangium minutum</name>
    <dbReference type="NCBI Taxonomy" id="394096"/>
    <lineage>
        <taxon>Bacteria</taxon>
        <taxon>Pseudomonadati</taxon>
        <taxon>Myxococcota</taxon>
        <taxon>Myxococcia</taxon>
        <taxon>Myxococcales</taxon>
        <taxon>Cystobacterineae</taxon>
        <taxon>Archangiaceae</taxon>
        <taxon>Hyalangium</taxon>
    </lineage>
</organism>
<protein>
    <submittedName>
        <fullName evidence="2">Uncharacterized protein</fullName>
    </submittedName>
</protein>
<dbReference type="EMBL" id="JMCB01000001">
    <property type="protein sequence ID" value="KFE71875.1"/>
    <property type="molecule type" value="Genomic_DNA"/>
</dbReference>
<gene>
    <name evidence="2" type="ORF">DB31_0136</name>
</gene>
<sequence length="62" mass="6360">MDGLIDWLKRHRKEVLVGSVITVAGIAFVVISAGAGLLVLAPVVLMTSSESQPEDSVAGGAQ</sequence>
<dbReference type="Proteomes" id="UP000028725">
    <property type="component" value="Unassembled WGS sequence"/>
</dbReference>
<evidence type="ECO:0000313" key="3">
    <source>
        <dbReference type="Proteomes" id="UP000028725"/>
    </source>
</evidence>
<dbReference type="AlphaFoldDB" id="A0A085WW12"/>
<keyword evidence="1" id="KW-0472">Membrane</keyword>
<accession>A0A085WW12</accession>
<comment type="caution">
    <text evidence="2">The sequence shown here is derived from an EMBL/GenBank/DDBJ whole genome shotgun (WGS) entry which is preliminary data.</text>
</comment>
<dbReference type="OrthoDB" id="5521402at2"/>
<evidence type="ECO:0000313" key="2">
    <source>
        <dbReference type="EMBL" id="KFE71875.1"/>
    </source>
</evidence>
<proteinExistence type="predicted"/>